<feature type="domain" description="PAZ" evidence="11">
    <location>
        <begin position="319"/>
        <end position="431"/>
    </location>
</feature>
<evidence type="ECO:0000256" key="1">
    <source>
        <dbReference type="ARBA" id="ARBA00004331"/>
    </source>
</evidence>
<reference evidence="13 14" key="1">
    <citation type="journal article" date="2007" name="Nature">
        <title>Evolution of genes and genomes on the Drosophila phylogeny.</title>
        <authorList>
            <consortium name="Drosophila 12 Genomes Consortium"/>
            <person name="Clark A.G."/>
            <person name="Eisen M.B."/>
            <person name="Smith D.R."/>
            <person name="Bergman C.M."/>
            <person name="Oliver B."/>
            <person name="Markow T.A."/>
            <person name="Kaufman T.C."/>
            <person name="Kellis M."/>
            <person name="Gelbart W."/>
            <person name="Iyer V.N."/>
            <person name="Pollard D.A."/>
            <person name="Sackton T.B."/>
            <person name="Larracuente A.M."/>
            <person name="Singh N.D."/>
            <person name="Abad J.P."/>
            <person name="Abt D.N."/>
            <person name="Adryan B."/>
            <person name="Aguade M."/>
            <person name="Akashi H."/>
            <person name="Anderson W.W."/>
            <person name="Aquadro C.F."/>
            <person name="Ardell D.H."/>
            <person name="Arguello R."/>
            <person name="Artieri C.G."/>
            <person name="Barbash D.A."/>
            <person name="Barker D."/>
            <person name="Barsanti P."/>
            <person name="Batterham P."/>
            <person name="Batzoglou S."/>
            <person name="Begun D."/>
            <person name="Bhutkar A."/>
            <person name="Blanco E."/>
            <person name="Bosak S.A."/>
            <person name="Bradley R.K."/>
            <person name="Brand A.D."/>
            <person name="Brent M.R."/>
            <person name="Brooks A.N."/>
            <person name="Brown R.H."/>
            <person name="Butlin R.K."/>
            <person name="Caggese C."/>
            <person name="Calvi B.R."/>
            <person name="Bernardo de Carvalho A."/>
            <person name="Caspi A."/>
            <person name="Castrezana S."/>
            <person name="Celniker S.E."/>
            <person name="Chang J.L."/>
            <person name="Chapple C."/>
            <person name="Chatterji S."/>
            <person name="Chinwalla A."/>
            <person name="Civetta A."/>
            <person name="Clifton S.W."/>
            <person name="Comeron J.M."/>
            <person name="Costello J.C."/>
            <person name="Coyne J.A."/>
            <person name="Daub J."/>
            <person name="David R.G."/>
            <person name="Delcher A.L."/>
            <person name="Delehaunty K."/>
            <person name="Do C.B."/>
            <person name="Ebling H."/>
            <person name="Edwards K."/>
            <person name="Eickbush T."/>
            <person name="Evans J.D."/>
            <person name="Filipski A."/>
            <person name="Findeiss S."/>
            <person name="Freyhult E."/>
            <person name="Fulton L."/>
            <person name="Fulton R."/>
            <person name="Garcia A.C."/>
            <person name="Gardiner A."/>
            <person name="Garfield D.A."/>
            <person name="Garvin B.E."/>
            <person name="Gibson G."/>
            <person name="Gilbert D."/>
            <person name="Gnerre S."/>
            <person name="Godfrey J."/>
            <person name="Good R."/>
            <person name="Gotea V."/>
            <person name="Gravely B."/>
            <person name="Greenberg A.J."/>
            <person name="Griffiths-Jones S."/>
            <person name="Gross S."/>
            <person name="Guigo R."/>
            <person name="Gustafson E.A."/>
            <person name="Haerty W."/>
            <person name="Hahn M.W."/>
            <person name="Halligan D.L."/>
            <person name="Halpern A.L."/>
            <person name="Halter G.M."/>
            <person name="Han M.V."/>
            <person name="Heger A."/>
            <person name="Hillier L."/>
            <person name="Hinrichs A.S."/>
            <person name="Holmes I."/>
            <person name="Hoskins R.A."/>
            <person name="Hubisz M.J."/>
            <person name="Hultmark D."/>
            <person name="Huntley M.A."/>
            <person name="Jaffe D.B."/>
            <person name="Jagadeeshan S."/>
            <person name="Jeck W.R."/>
            <person name="Johnson J."/>
            <person name="Jones C.D."/>
            <person name="Jordan W.C."/>
            <person name="Karpen G.H."/>
            <person name="Kataoka E."/>
            <person name="Keightley P.D."/>
            <person name="Kheradpour P."/>
            <person name="Kirkness E.F."/>
            <person name="Koerich L.B."/>
            <person name="Kristiansen K."/>
            <person name="Kudrna D."/>
            <person name="Kulathinal R.J."/>
            <person name="Kumar S."/>
            <person name="Kwok R."/>
            <person name="Lander E."/>
            <person name="Langley C.H."/>
            <person name="Lapoint R."/>
            <person name="Lazzaro B.P."/>
            <person name="Lee S.J."/>
            <person name="Levesque L."/>
            <person name="Li R."/>
            <person name="Lin C.F."/>
            <person name="Lin M.F."/>
            <person name="Lindblad-Toh K."/>
            <person name="Llopart A."/>
            <person name="Long M."/>
            <person name="Low L."/>
            <person name="Lozovsky E."/>
            <person name="Lu J."/>
            <person name="Luo M."/>
            <person name="Machado C.A."/>
            <person name="Makalowski W."/>
            <person name="Marzo M."/>
            <person name="Matsuda M."/>
            <person name="Matzkin L."/>
            <person name="McAllister B."/>
            <person name="McBride C.S."/>
            <person name="McKernan B."/>
            <person name="McKernan K."/>
            <person name="Mendez-Lago M."/>
            <person name="Minx P."/>
            <person name="Mollenhauer M.U."/>
            <person name="Montooth K."/>
            <person name="Mount S.M."/>
            <person name="Mu X."/>
            <person name="Myers E."/>
            <person name="Negre B."/>
            <person name="Newfeld S."/>
            <person name="Nielsen R."/>
            <person name="Noor M.A."/>
            <person name="O'Grady P."/>
            <person name="Pachter L."/>
            <person name="Papaceit M."/>
            <person name="Parisi M.J."/>
            <person name="Parisi M."/>
            <person name="Parts L."/>
            <person name="Pedersen J.S."/>
            <person name="Pesole G."/>
            <person name="Phillippy A.M."/>
            <person name="Ponting C.P."/>
            <person name="Pop M."/>
            <person name="Porcelli D."/>
            <person name="Powell J.R."/>
            <person name="Prohaska S."/>
            <person name="Pruitt K."/>
            <person name="Puig M."/>
            <person name="Quesneville H."/>
            <person name="Ram K.R."/>
            <person name="Rand D."/>
            <person name="Rasmussen M.D."/>
            <person name="Reed L.K."/>
            <person name="Reenan R."/>
            <person name="Reily A."/>
            <person name="Remington K.A."/>
            <person name="Rieger T.T."/>
            <person name="Ritchie M.G."/>
            <person name="Robin C."/>
            <person name="Rogers Y.H."/>
            <person name="Rohde C."/>
            <person name="Rozas J."/>
            <person name="Rubenfield M.J."/>
            <person name="Ruiz A."/>
            <person name="Russo S."/>
            <person name="Salzberg S.L."/>
            <person name="Sanchez-Gracia A."/>
            <person name="Saranga D.J."/>
            <person name="Sato H."/>
            <person name="Schaeffer S.W."/>
            <person name="Schatz M.C."/>
            <person name="Schlenke T."/>
            <person name="Schwartz R."/>
            <person name="Segarra C."/>
            <person name="Singh R.S."/>
            <person name="Sirot L."/>
            <person name="Sirota M."/>
            <person name="Sisneros N.B."/>
            <person name="Smith C.D."/>
            <person name="Smith T.F."/>
            <person name="Spieth J."/>
            <person name="Stage D.E."/>
            <person name="Stark A."/>
            <person name="Stephan W."/>
            <person name="Strausberg R.L."/>
            <person name="Strempel S."/>
            <person name="Sturgill D."/>
            <person name="Sutton G."/>
            <person name="Sutton G.G."/>
            <person name="Tao W."/>
            <person name="Teichmann S."/>
            <person name="Tobari Y.N."/>
            <person name="Tomimura Y."/>
            <person name="Tsolas J.M."/>
            <person name="Valente V.L."/>
            <person name="Venter E."/>
            <person name="Venter J.C."/>
            <person name="Vicario S."/>
            <person name="Vieira F.G."/>
            <person name="Vilella A.J."/>
            <person name="Villasante A."/>
            <person name="Walenz B."/>
            <person name="Wang J."/>
            <person name="Wasserman M."/>
            <person name="Watts T."/>
            <person name="Wilson D."/>
            <person name="Wilson R.K."/>
            <person name="Wing R.A."/>
            <person name="Wolfner M.F."/>
            <person name="Wong A."/>
            <person name="Wong G.K."/>
            <person name="Wu C.I."/>
            <person name="Wu G."/>
            <person name="Yamamoto D."/>
            <person name="Yang H.P."/>
            <person name="Yang S.P."/>
            <person name="Yorke J.A."/>
            <person name="Yoshida K."/>
            <person name="Zdobnov E."/>
            <person name="Zhang P."/>
            <person name="Zhang Y."/>
            <person name="Zimin A.V."/>
            <person name="Baldwin J."/>
            <person name="Abdouelleil A."/>
            <person name="Abdulkadir J."/>
            <person name="Abebe A."/>
            <person name="Abera B."/>
            <person name="Abreu J."/>
            <person name="Acer S.C."/>
            <person name="Aftuck L."/>
            <person name="Alexander A."/>
            <person name="An P."/>
            <person name="Anderson E."/>
            <person name="Anderson S."/>
            <person name="Arachi H."/>
            <person name="Azer M."/>
            <person name="Bachantsang P."/>
            <person name="Barry A."/>
            <person name="Bayul T."/>
            <person name="Berlin A."/>
            <person name="Bessette D."/>
            <person name="Bloom T."/>
            <person name="Blye J."/>
            <person name="Boguslavskiy L."/>
            <person name="Bonnet C."/>
            <person name="Boukhgalter B."/>
            <person name="Bourzgui I."/>
            <person name="Brown A."/>
            <person name="Cahill P."/>
            <person name="Channer S."/>
            <person name="Cheshatsang Y."/>
            <person name="Chuda L."/>
            <person name="Citroen M."/>
            <person name="Collymore A."/>
            <person name="Cooke P."/>
            <person name="Costello M."/>
            <person name="D'Aco K."/>
            <person name="Daza R."/>
            <person name="De Haan G."/>
            <person name="DeGray S."/>
            <person name="DeMaso C."/>
            <person name="Dhargay N."/>
            <person name="Dooley K."/>
            <person name="Dooley E."/>
            <person name="Doricent M."/>
            <person name="Dorje P."/>
            <person name="Dorjee K."/>
            <person name="Dupes A."/>
            <person name="Elong R."/>
            <person name="Falk J."/>
            <person name="Farina A."/>
            <person name="Faro S."/>
            <person name="Ferguson D."/>
            <person name="Fisher S."/>
            <person name="Foley C.D."/>
            <person name="Franke A."/>
            <person name="Friedrich D."/>
            <person name="Gadbois L."/>
            <person name="Gearin G."/>
            <person name="Gearin C.R."/>
            <person name="Giannoukos G."/>
            <person name="Goode T."/>
            <person name="Graham J."/>
            <person name="Grandbois E."/>
            <person name="Grewal S."/>
            <person name="Gyaltsen K."/>
            <person name="Hafez N."/>
            <person name="Hagos B."/>
            <person name="Hall J."/>
            <person name="Henson C."/>
            <person name="Hollinger A."/>
            <person name="Honan T."/>
            <person name="Huard M.D."/>
            <person name="Hughes L."/>
            <person name="Hurhula B."/>
            <person name="Husby M.E."/>
            <person name="Kamat A."/>
            <person name="Kanga B."/>
            <person name="Kashin S."/>
            <person name="Khazanovich D."/>
            <person name="Kisner P."/>
            <person name="Lance K."/>
            <person name="Lara M."/>
            <person name="Lee W."/>
            <person name="Lennon N."/>
            <person name="Letendre F."/>
            <person name="LeVine R."/>
            <person name="Lipovsky A."/>
            <person name="Liu X."/>
            <person name="Liu J."/>
            <person name="Liu S."/>
            <person name="Lokyitsang T."/>
            <person name="Lokyitsang Y."/>
            <person name="Lubonja R."/>
            <person name="Lui A."/>
            <person name="MacDonald P."/>
            <person name="Magnisalis V."/>
            <person name="Maru K."/>
            <person name="Matthews C."/>
            <person name="McCusker W."/>
            <person name="McDonough S."/>
            <person name="Mehta T."/>
            <person name="Meldrim J."/>
            <person name="Meneus L."/>
            <person name="Mihai O."/>
            <person name="Mihalev A."/>
            <person name="Mihova T."/>
            <person name="Mittelman R."/>
            <person name="Mlenga V."/>
            <person name="Montmayeur A."/>
            <person name="Mulrain L."/>
            <person name="Navidi A."/>
            <person name="Naylor J."/>
            <person name="Negash T."/>
            <person name="Nguyen T."/>
            <person name="Nguyen N."/>
            <person name="Nicol R."/>
            <person name="Norbu C."/>
            <person name="Norbu N."/>
            <person name="Novod N."/>
            <person name="O'Neill B."/>
            <person name="Osman S."/>
            <person name="Markiewicz E."/>
            <person name="Oyono O.L."/>
            <person name="Patti C."/>
            <person name="Phunkhang P."/>
            <person name="Pierre F."/>
            <person name="Priest M."/>
            <person name="Raghuraman S."/>
            <person name="Rege F."/>
            <person name="Reyes R."/>
            <person name="Rise C."/>
            <person name="Rogov P."/>
            <person name="Ross K."/>
            <person name="Ryan E."/>
            <person name="Settipalli S."/>
            <person name="Shea T."/>
            <person name="Sherpa N."/>
            <person name="Shi L."/>
            <person name="Shih D."/>
            <person name="Sparrow T."/>
            <person name="Spaulding J."/>
            <person name="Stalker J."/>
            <person name="Stange-Thomann N."/>
            <person name="Stavropoulos S."/>
            <person name="Stone C."/>
            <person name="Strader C."/>
            <person name="Tesfaye S."/>
            <person name="Thomson T."/>
            <person name="Thoulutsang Y."/>
            <person name="Thoulutsang D."/>
            <person name="Topham K."/>
            <person name="Topping I."/>
            <person name="Tsamla T."/>
            <person name="Vassiliev H."/>
            <person name="Vo A."/>
            <person name="Wangchuk T."/>
            <person name="Wangdi T."/>
            <person name="Weiand M."/>
            <person name="Wilkinson J."/>
            <person name="Wilson A."/>
            <person name="Yadav S."/>
            <person name="Young G."/>
            <person name="Yu Q."/>
            <person name="Zembek L."/>
            <person name="Zhong D."/>
            <person name="Zimmer A."/>
            <person name="Zwirko Z."/>
            <person name="Jaffe D.B."/>
            <person name="Alvarez P."/>
            <person name="Brockman W."/>
            <person name="Butler J."/>
            <person name="Chin C."/>
            <person name="Gnerre S."/>
            <person name="Grabherr M."/>
            <person name="Kleber M."/>
            <person name="Mauceli E."/>
            <person name="MacCallum I."/>
        </authorList>
    </citation>
    <scope>NUCLEOTIDE SEQUENCE [LARGE SCALE GENOMIC DNA]</scope>
    <source>
        <strain evidence="14">Tucson 15010-1051.87</strain>
    </source>
</reference>
<dbReference type="GO" id="GO:0016891">
    <property type="term" value="F:RNA endonuclease activity producing 5'-phosphomonoesters, hydrolytic mechanism"/>
    <property type="evidence" value="ECO:0007669"/>
    <property type="project" value="UniProtKB-ARBA"/>
</dbReference>
<name>A0A0Q9VYA9_DROVI</name>
<evidence type="ECO:0000256" key="3">
    <source>
        <dbReference type="ARBA" id="ARBA00022473"/>
    </source>
</evidence>
<feature type="region of interest" description="Disordered" evidence="10">
    <location>
        <begin position="32"/>
        <end position="53"/>
    </location>
</feature>
<dbReference type="Proteomes" id="UP000008792">
    <property type="component" value="Unassembled WGS sequence"/>
</dbReference>
<dbReference type="SUPFAM" id="SSF53098">
    <property type="entry name" value="Ribonuclease H-like"/>
    <property type="match status" value="1"/>
</dbReference>
<dbReference type="GO" id="GO:0043186">
    <property type="term" value="C:P granule"/>
    <property type="evidence" value="ECO:0007669"/>
    <property type="project" value="UniProtKB-ARBA"/>
</dbReference>
<dbReference type="Pfam" id="PF02171">
    <property type="entry name" value="Piwi"/>
    <property type="match status" value="1"/>
</dbReference>
<evidence type="ECO:0000256" key="2">
    <source>
        <dbReference type="ARBA" id="ARBA00004556"/>
    </source>
</evidence>
<evidence type="ECO:0000259" key="12">
    <source>
        <dbReference type="PROSITE" id="PS50822"/>
    </source>
</evidence>
<evidence type="ECO:0000256" key="8">
    <source>
        <dbReference type="ARBA" id="ARBA00023158"/>
    </source>
</evidence>
<dbReference type="FunCoup" id="A0A0Q9VYA9">
    <property type="interactions" value="67"/>
</dbReference>
<dbReference type="Pfam" id="PF02170">
    <property type="entry name" value="PAZ"/>
    <property type="match status" value="1"/>
</dbReference>
<dbReference type="GO" id="GO:0140965">
    <property type="term" value="P:secondary piRNA processing"/>
    <property type="evidence" value="ECO:0007669"/>
    <property type="project" value="UniProtKB-ARBA"/>
</dbReference>
<evidence type="ECO:0000256" key="6">
    <source>
        <dbReference type="ARBA" id="ARBA00022884"/>
    </source>
</evidence>
<evidence type="ECO:0000313" key="13">
    <source>
        <dbReference type="EMBL" id="KRF77795.1"/>
    </source>
</evidence>
<dbReference type="SMART" id="SM00950">
    <property type="entry name" value="Piwi"/>
    <property type="match status" value="1"/>
</dbReference>
<dbReference type="PROSITE" id="PS50822">
    <property type="entry name" value="PIWI"/>
    <property type="match status" value="1"/>
</dbReference>
<dbReference type="CDD" id="cd02845">
    <property type="entry name" value="PAZ_piwi_like"/>
    <property type="match status" value="1"/>
</dbReference>
<keyword evidence="8" id="KW-0943">RNA-mediated gene silencing</keyword>
<keyword evidence="3" id="KW-0217">Developmental protein</keyword>
<sequence>MKINLLLSVYAYIMPGRGNLLSLFHKETETSEVSSSSGEHAKDSGLDADQSVSSGEYRRIARDDIASELASTIQNVSISIGRGRANFLQSFQNESQQLKNEKETSTFSKLLDDSPGQKKAKNSAFTYGRSEIKINNSMDGLFCPSTIYGTKGTPVNLSCNYIGVKSDPKKGVYLYEVRFNPPVDSIHLRMKYLNEHKNRFGGAKTFDGSILYLPILLERELTTFVSKNVENKDIEIRLLFKKKESLKNCIQLYNILFDRVMKSLNYVKFDRKHFDPSRPKVIPMAKLEVWPGYVIAVDEYDGGLMLCCDVSHRLLCQKTVLDMLIEIYQHNKINYQDIAKKYLVGSIVLTRYNNRMYRIDDICFSQNPHSEFETRTGSQSYVEYYKNHHNIYIKDGKQPLLISLKQMRKEKTVNTENIQFCLIPELCYLTGLHDEIRSDKKLMREIATFTSVTPNQRILALDKYFKNVSENDEAKEILENWGLSLFKNYHNAIGRKMDSEQIYFANQCILADHKADFSKDVTNNEMLEVKHIKSWIVIHQKNDVRSAKAFLTNVERCSEAFGMSICKPTIITLEQDRVDTYVDALRRNIRTQTQIVVCICPNIRDDRYSAIKKICCSELPVASQVINSRTLSNETKNRSIVQKIILQMNCKIGGSLWTVKIPFKNIMICGIDSYHDPCQKGNSVAALVASLNSSYTHWYSKAVIQTKKEEIVSGLTSSFEAALECYKTRNGYLPENVIIYRDGVGDGQLNLCAKYEIPQFEDVCKKNIKITFIIVQKRNNTRFFSKSNNNFENPLPGTVVDKYITRSHMYDFFLVSQMVRQGTVSPTHFVVLRDDANYGPDTIQKLSYKLCFLYYNWPGTVRIPACCMYAHKMAYLIGQSIQRDTAINLAEKLFYL</sequence>
<evidence type="ECO:0000256" key="9">
    <source>
        <dbReference type="ARBA" id="ARBA00038291"/>
    </source>
</evidence>
<keyword evidence="4" id="KW-0963">Cytoplasm</keyword>
<dbReference type="FunFam" id="3.30.420.10:FF:000014">
    <property type="entry name" value="Piwi-like RNA-mediated gene silencing 1"/>
    <property type="match status" value="1"/>
</dbReference>
<gene>
    <name evidence="13" type="primary">Dvir\GJ26587</name>
    <name evidence="13" type="ORF">Dvir_GJ26587</name>
</gene>
<keyword evidence="6" id="KW-0694">RNA-binding</keyword>
<feature type="domain" description="Piwi" evidence="12">
    <location>
        <begin position="595"/>
        <end position="882"/>
    </location>
</feature>
<dbReference type="InterPro" id="IPR036085">
    <property type="entry name" value="PAZ_dom_sf"/>
</dbReference>
<dbReference type="Pfam" id="PF23278">
    <property type="entry name" value="Piwi_N"/>
    <property type="match status" value="1"/>
</dbReference>
<dbReference type="PROSITE" id="PS50821">
    <property type="entry name" value="PAZ"/>
    <property type="match status" value="1"/>
</dbReference>
<dbReference type="InterPro" id="IPR036397">
    <property type="entry name" value="RNaseH_sf"/>
</dbReference>
<evidence type="ECO:0000256" key="5">
    <source>
        <dbReference type="ARBA" id="ARBA00022782"/>
    </source>
</evidence>
<dbReference type="SMR" id="A0A0Q9VYA9"/>
<dbReference type="Gene3D" id="2.170.260.10">
    <property type="entry name" value="paz domain"/>
    <property type="match status" value="1"/>
</dbReference>
<dbReference type="GO" id="GO:0048477">
    <property type="term" value="P:oogenesis"/>
    <property type="evidence" value="ECO:0007669"/>
    <property type="project" value="UniProtKB-KW"/>
</dbReference>
<dbReference type="EMBL" id="CH940654">
    <property type="protein sequence ID" value="KRF77795.1"/>
    <property type="molecule type" value="Genomic_DNA"/>
</dbReference>
<dbReference type="OrthoDB" id="445936at2759"/>
<dbReference type="Gene3D" id="3.30.420.10">
    <property type="entry name" value="Ribonuclease H-like superfamily/Ribonuclease H"/>
    <property type="match status" value="1"/>
</dbReference>
<dbReference type="InterPro" id="IPR003100">
    <property type="entry name" value="PAZ_dom"/>
</dbReference>
<organism evidence="13 14">
    <name type="scientific">Drosophila virilis</name>
    <name type="common">Fruit fly</name>
    <dbReference type="NCBI Taxonomy" id="7244"/>
    <lineage>
        <taxon>Eukaryota</taxon>
        <taxon>Metazoa</taxon>
        <taxon>Ecdysozoa</taxon>
        <taxon>Arthropoda</taxon>
        <taxon>Hexapoda</taxon>
        <taxon>Insecta</taxon>
        <taxon>Pterygota</taxon>
        <taxon>Neoptera</taxon>
        <taxon>Endopterygota</taxon>
        <taxon>Diptera</taxon>
        <taxon>Brachycera</taxon>
        <taxon>Muscomorpha</taxon>
        <taxon>Ephydroidea</taxon>
        <taxon>Drosophilidae</taxon>
        <taxon>Drosophila</taxon>
    </lineage>
</organism>
<dbReference type="GO" id="GO:0003723">
    <property type="term" value="F:RNA binding"/>
    <property type="evidence" value="ECO:0007669"/>
    <property type="project" value="UniProtKB-KW"/>
</dbReference>
<comment type="similarity">
    <text evidence="9">Belongs to the argonaute family. Piwi subfamily.</text>
</comment>
<dbReference type="InterPro" id="IPR012337">
    <property type="entry name" value="RNaseH-like_sf"/>
</dbReference>
<dbReference type="STRING" id="7244.A0A0Q9VYA9"/>
<comment type="subcellular location">
    <subcellularLocation>
        <location evidence="1">Cytoplasm</location>
        <location evidence="1">Cytoplasmic ribonucleoprotein granule</location>
    </subcellularLocation>
    <subcellularLocation>
        <location evidence="2">Cytoplasm</location>
        <location evidence="2">Perinuclear region</location>
    </subcellularLocation>
</comment>
<dbReference type="AlphaFoldDB" id="A0A0Q9VYA9"/>
<evidence type="ECO:0000256" key="4">
    <source>
        <dbReference type="ARBA" id="ARBA00022490"/>
    </source>
</evidence>
<dbReference type="GO" id="GO:0141009">
    <property type="term" value="P:transposable element silencing by piRNA-mediated mRNA destabilization"/>
    <property type="evidence" value="ECO:0007669"/>
    <property type="project" value="UniProtKB-ARBA"/>
</dbReference>
<evidence type="ECO:0000256" key="7">
    <source>
        <dbReference type="ARBA" id="ARBA00022943"/>
    </source>
</evidence>
<dbReference type="SMART" id="SM00949">
    <property type="entry name" value="PAZ"/>
    <property type="match status" value="1"/>
</dbReference>
<keyword evidence="5" id="KW-0221">Differentiation</keyword>
<evidence type="ECO:0000313" key="14">
    <source>
        <dbReference type="Proteomes" id="UP000008792"/>
    </source>
</evidence>
<dbReference type="Gene3D" id="3.40.50.2300">
    <property type="match status" value="1"/>
</dbReference>
<dbReference type="CDD" id="cd04658">
    <property type="entry name" value="Piwi_piwi-like_Euk"/>
    <property type="match status" value="1"/>
</dbReference>
<evidence type="ECO:0000259" key="11">
    <source>
        <dbReference type="PROSITE" id="PS50821"/>
    </source>
</evidence>
<protein>
    <submittedName>
        <fullName evidence="13">Uncharacterized protein, isoform I</fullName>
    </submittedName>
</protein>
<proteinExistence type="inferred from homology"/>
<dbReference type="PANTHER" id="PTHR22891">
    <property type="entry name" value="EUKARYOTIC TRANSLATION INITIATION FACTOR 2C"/>
    <property type="match status" value="1"/>
</dbReference>
<keyword evidence="14" id="KW-1185">Reference proteome</keyword>
<keyword evidence="7" id="KW-0896">Oogenesis</keyword>
<dbReference type="SUPFAM" id="SSF101690">
    <property type="entry name" value="PAZ domain"/>
    <property type="match status" value="1"/>
</dbReference>
<dbReference type="InParanoid" id="A0A0Q9VYA9"/>
<evidence type="ECO:0000256" key="10">
    <source>
        <dbReference type="SAM" id="MobiDB-lite"/>
    </source>
</evidence>
<accession>A0A0Q9VYA9</accession>
<dbReference type="GO" id="GO:0048471">
    <property type="term" value="C:perinuclear region of cytoplasm"/>
    <property type="evidence" value="ECO:0007669"/>
    <property type="project" value="UniProtKB-SubCell"/>
</dbReference>
<dbReference type="InterPro" id="IPR003165">
    <property type="entry name" value="Piwi"/>
</dbReference>
<dbReference type="FunFam" id="2.170.260.10:FF:000003">
    <property type="entry name" value="Piwi-like RNA-mediated gene silencing 2"/>
    <property type="match status" value="1"/>
</dbReference>